<evidence type="ECO:0000313" key="2">
    <source>
        <dbReference type="EMBL" id="MCH4285981.1"/>
    </source>
</evidence>
<evidence type="ECO:0000313" key="3">
    <source>
        <dbReference type="Proteomes" id="UP001202402"/>
    </source>
</evidence>
<name>A0ABS9RAS0_9FIRM</name>
<keyword evidence="1" id="KW-0812">Transmembrane</keyword>
<keyword evidence="1" id="KW-1133">Transmembrane helix</keyword>
<organism evidence="2 3">
    <name type="scientific">Amedibacillus hominis</name>
    <dbReference type="NCBI Taxonomy" id="2897776"/>
    <lineage>
        <taxon>Bacteria</taxon>
        <taxon>Bacillati</taxon>
        <taxon>Bacillota</taxon>
        <taxon>Erysipelotrichia</taxon>
        <taxon>Erysipelotrichales</taxon>
        <taxon>Erysipelotrichaceae</taxon>
        <taxon>Amedibacillus</taxon>
    </lineage>
</organism>
<evidence type="ECO:0000256" key="1">
    <source>
        <dbReference type="SAM" id="Phobius"/>
    </source>
</evidence>
<protein>
    <recommendedName>
        <fullName evidence="4">HEAT repeat domain-containing protein</fullName>
    </recommendedName>
</protein>
<dbReference type="InterPro" id="IPR016024">
    <property type="entry name" value="ARM-type_fold"/>
</dbReference>
<keyword evidence="3" id="KW-1185">Reference proteome</keyword>
<feature type="transmembrane region" description="Helical" evidence="1">
    <location>
        <begin position="6"/>
        <end position="30"/>
    </location>
</feature>
<evidence type="ECO:0008006" key="4">
    <source>
        <dbReference type="Google" id="ProtNLM"/>
    </source>
</evidence>
<reference evidence="2 3" key="1">
    <citation type="submission" date="2022-02" db="EMBL/GenBank/DDBJ databases">
        <title>Genome of Erysipelotrichaceae sp. nov. NSJ-176 isolated from human feces.</title>
        <authorList>
            <person name="Abdugheni R."/>
        </authorList>
    </citation>
    <scope>NUCLEOTIDE SEQUENCE [LARGE SCALE GENOMIC DNA]</scope>
    <source>
        <strain evidence="2 3">NSJ-176</strain>
    </source>
</reference>
<accession>A0ABS9RAS0</accession>
<comment type="caution">
    <text evidence="2">The sequence shown here is derived from an EMBL/GenBank/DDBJ whole genome shotgun (WGS) entry which is preliminary data.</text>
</comment>
<sequence>MIGWNITTLIGVYIFICLSLILYHIAYAVFDWLMSKKQRFDTDNYARQMYFQLMQLYLGGEIDELHAAMMQRNLKKNQYLIAFHDACIRFKKEPLLNTYLYKMIPMFKELSIEYLKHNEMEQAYFCWVIADLYEDINKETLRLAKMLLPYLDGSTIYCRENTLSALYRLGDIMGIEAAFSIISEQREFHHGKLISDGLLKFQGNHEELARRLWQHYDDWKPEMMAAIIDYIRYVSPNFGDEFYPVLKDSSSNLEVRLAILRYYRKYVHLGAYPVILECAKGTYEIECCIVACTTLDIYQSLETKTVLKKALSSSNWYVRKNAAASLLKMANQIDIEEILQGNDPYAKDMLFYTMQEKDGGI</sequence>
<dbReference type="RefSeq" id="WP_117453542.1">
    <property type="nucleotide sequence ID" value="NZ_JAKVPQ010000010.1"/>
</dbReference>
<dbReference type="Proteomes" id="UP001202402">
    <property type="component" value="Unassembled WGS sequence"/>
</dbReference>
<dbReference type="SUPFAM" id="SSF48371">
    <property type="entry name" value="ARM repeat"/>
    <property type="match status" value="1"/>
</dbReference>
<keyword evidence="1" id="KW-0472">Membrane</keyword>
<gene>
    <name evidence="2" type="ORF">LQE99_12705</name>
</gene>
<dbReference type="EMBL" id="JAKVPQ010000010">
    <property type="protein sequence ID" value="MCH4285981.1"/>
    <property type="molecule type" value="Genomic_DNA"/>
</dbReference>
<proteinExistence type="predicted"/>